<dbReference type="AlphaFoldDB" id="M4RP04"/>
<evidence type="ECO:0000313" key="2">
    <source>
        <dbReference type="Proteomes" id="UP000011835"/>
    </source>
</evidence>
<accession>M4RP04</accession>
<proteinExistence type="predicted"/>
<dbReference type="KEGG" id="btp:D805_0050"/>
<dbReference type="PATRIC" id="fig|1254439.12.peg.50"/>
<gene>
    <name evidence="1" type="ORF">D805_0050</name>
</gene>
<protein>
    <submittedName>
        <fullName evidence="1">Uncharacterized protein</fullName>
    </submittedName>
</protein>
<organism evidence="1 2">
    <name type="scientific">Bifidobacterium thermophilum RBL67</name>
    <dbReference type="NCBI Taxonomy" id="1254439"/>
    <lineage>
        <taxon>Bacteria</taxon>
        <taxon>Bacillati</taxon>
        <taxon>Actinomycetota</taxon>
        <taxon>Actinomycetes</taxon>
        <taxon>Bifidobacteriales</taxon>
        <taxon>Bifidobacteriaceae</taxon>
        <taxon>Bifidobacterium</taxon>
    </lineage>
</organism>
<keyword evidence="2" id="KW-1185">Reference proteome</keyword>
<name>M4RP04_9BIFI</name>
<dbReference type="Proteomes" id="UP000011835">
    <property type="component" value="Chromosome"/>
</dbReference>
<evidence type="ECO:0000313" key="1">
    <source>
        <dbReference type="EMBL" id="AGH40317.1"/>
    </source>
</evidence>
<dbReference type="EMBL" id="CP004346">
    <property type="protein sequence ID" value="AGH40317.1"/>
    <property type="molecule type" value="Genomic_DNA"/>
</dbReference>
<dbReference type="HOGENOM" id="CLU_3325098_0_0_11"/>
<reference evidence="1 2" key="1">
    <citation type="journal article" date="2013" name="Genome Announc.">
        <title>Complete Genome Sequence of the Probiotic Bifidobacterium thermophilum Strain RBL67.</title>
        <authorList>
            <person name="Jans C."/>
            <person name="Lacroix C."/>
            <person name="Follador R."/>
            <person name="Stevens M.J."/>
        </authorList>
    </citation>
    <scope>NUCLEOTIDE SEQUENCE [LARGE SCALE GENOMIC DNA]</scope>
    <source>
        <strain evidence="1 2">RBL67</strain>
    </source>
</reference>
<sequence>MLICHDHSFALKAQVKLAFIVKVSADNHHVHNKWYSLI</sequence>